<evidence type="ECO:0008006" key="3">
    <source>
        <dbReference type="Google" id="ProtNLM"/>
    </source>
</evidence>
<sequence length="48" mass="5454">MKKIRKAHDGAFKAKVAIESVKGERHSLPHIHEPLGYLTPHEVYFGET</sequence>
<dbReference type="RefSeq" id="WP_157072860.1">
    <property type="nucleotide sequence ID" value="NZ_LNQR01000039.1"/>
</dbReference>
<dbReference type="EMBL" id="LNQR01000039">
    <property type="protein sequence ID" value="KWT89416.1"/>
    <property type="molecule type" value="Genomic_DNA"/>
</dbReference>
<comment type="caution">
    <text evidence="1">The sequence shown here is derived from an EMBL/GenBank/DDBJ whole genome shotgun (WGS) entry which is preliminary data.</text>
</comment>
<evidence type="ECO:0000313" key="2">
    <source>
        <dbReference type="Proteomes" id="UP000060487"/>
    </source>
</evidence>
<gene>
    <name evidence="1" type="ORF">ASN18_1234</name>
</gene>
<proteinExistence type="predicted"/>
<dbReference type="Proteomes" id="UP000060487">
    <property type="component" value="Unassembled WGS sequence"/>
</dbReference>
<organism evidence="1 2">
    <name type="scientific">Candidatus Magnetominusculus xianensis</name>
    <dbReference type="NCBI Taxonomy" id="1748249"/>
    <lineage>
        <taxon>Bacteria</taxon>
        <taxon>Pseudomonadati</taxon>
        <taxon>Nitrospirota</taxon>
        <taxon>Nitrospiria</taxon>
        <taxon>Nitrospirales</taxon>
        <taxon>Nitrospiraceae</taxon>
        <taxon>Candidatus Magnetominusculus</taxon>
    </lineage>
</organism>
<accession>A0ABR5SHW3</accession>
<protein>
    <recommendedName>
        <fullName evidence="3">Transposase</fullName>
    </recommendedName>
</protein>
<reference evidence="1 2" key="1">
    <citation type="submission" date="2015-11" db="EMBL/GenBank/DDBJ databases">
        <authorList>
            <person name="Lin W."/>
        </authorList>
    </citation>
    <scope>NUCLEOTIDE SEQUENCE [LARGE SCALE GENOMIC DNA]</scope>
    <source>
        <strain evidence="1 2">HCH-1</strain>
    </source>
</reference>
<keyword evidence="2" id="KW-1185">Reference proteome</keyword>
<name>A0ABR5SHW3_9BACT</name>
<evidence type="ECO:0000313" key="1">
    <source>
        <dbReference type="EMBL" id="KWT89416.1"/>
    </source>
</evidence>